<dbReference type="Proteomes" id="UP000321525">
    <property type="component" value="Unassembled WGS sequence"/>
</dbReference>
<keyword evidence="3" id="KW-1185">Reference proteome</keyword>
<proteinExistence type="predicted"/>
<reference evidence="2 4" key="1">
    <citation type="submission" date="2019-07" db="EMBL/GenBank/DDBJ databases">
        <title>Genomes of sea-ice associated Colwellia species.</title>
        <authorList>
            <person name="Bowman J.P."/>
        </authorList>
    </citation>
    <scope>NUCLEOTIDE SEQUENCE [LARGE SCALE GENOMIC DNA]</scope>
    <source>
        <strain evidence="1 3">ACAM 607</strain>
        <strain evidence="2 4">IC036</strain>
    </source>
</reference>
<protein>
    <recommendedName>
        <fullName evidence="5">DUF2489 domain-containing protein</fullName>
    </recommendedName>
</protein>
<evidence type="ECO:0008006" key="5">
    <source>
        <dbReference type="Google" id="ProtNLM"/>
    </source>
</evidence>
<evidence type="ECO:0000313" key="4">
    <source>
        <dbReference type="Proteomes" id="UP000321917"/>
    </source>
</evidence>
<dbReference type="RefSeq" id="WP_146801264.1">
    <property type="nucleotide sequence ID" value="NZ_VOLP01000049.1"/>
</dbReference>
<accession>A0A5C6Q2F2</accession>
<dbReference type="EMBL" id="VOLR01000051">
    <property type="protein sequence ID" value="TWX53603.1"/>
    <property type="molecule type" value="Genomic_DNA"/>
</dbReference>
<organism evidence="2 4">
    <name type="scientific">Colwellia hornerae</name>
    <dbReference type="NCBI Taxonomy" id="89402"/>
    <lineage>
        <taxon>Bacteria</taxon>
        <taxon>Pseudomonadati</taxon>
        <taxon>Pseudomonadota</taxon>
        <taxon>Gammaproteobacteria</taxon>
        <taxon>Alteromonadales</taxon>
        <taxon>Colwelliaceae</taxon>
        <taxon>Colwellia</taxon>
    </lineage>
</organism>
<dbReference type="AlphaFoldDB" id="A0A5C6Q2F2"/>
<name>A0A5C6Q2F2_9GAMM</name>
<comment type="caution">
    <text evidence="2">The sequence shown here is derived from an EMBL/GenBank/DDBJ whole genome shotgun (WGS) entry which is preliminary data.</text>
</comment>
<evidence type="ECO:0000313" key="3">
    <source>
        <dbReference type="Proteomes" id="UP000321525"/>
    </source>
</evidence>
<dbReference type="Proteomes" id="UP000321917">
    <property type="component" value="Unassembled WGS sequence"/>
</dbReference>
<dbReference type="OrthoDB" id="6227284at2"/>
<evidence type="ECO:0000313" key="1">
    <source>
        <dbReference type="EMBL" id="TWX53603.1"/>
    </source>
</evidence>
<evidence type="ECO:0000313" key="2">
    <source>
        <dbReference type="EMBL" id="TWX62720.1"/>
    </source>
</evidence>
<dbReference type="EMBL" id="VOLQ01000071">
    <property type="protein sequence ID" value="TWX62720.1"/>
    <property type="molecule type" value="Genomic_DNA"/>
</dbReference>
<gene>
    <name evidence="1" type="ORF">ESZ26_18650</name>
    <name evidence="2" type="ORF">ESZ27_18615</name>
</gene>
<sequence>MSIDILFVFAVAALLSMAWLLVKAKRFTKFKLQIEKELKPKVIANILAELEESRSEIFPNNEIHQQATIYYWSQYKARILQAALQREIISTQWLKDTGNLRNSQHLFHVEQEYLN</sequence>